<keyword evidence="5" id="KW-1185">Reference proteome</keyword>
<keyword evidence="1" id="KW-0479">Metal-binding</keyword>
<dbReference type="InterPro" id="IPR010376">
    <property type="entry name" value="GBBH-like_N"/>
</dbReference>
<keyword evidence="2" id="KW-0408">Iron</keyword>
<dbReference type="InterPro" id="IPR038492">
    <property type="entry name" value="GBBH-like_N_sf"/>
</dbReference>
<evidence type="ECO:0000313" key="4">
    <source>
        <dbReference type="EMBL" id="KAJ1360268.1"/>
    </source>
</evidence>
<proteinExistence type="predicted"/>
<protein>
    <recommendedName>
        <fullName evidence="3">Gamma-butyrobetaine hydroxylase-like N-terminal domain-containing protein</fullName>
    </recommendedName>
</protein>
<comment type="caution">
    <text evidence="4">The sequence shown here is derived from an EMBL/GenBank/DDBJ whole genome shotgun (WGS) entry which is preliminary data.</text>
</comment>
<dbReference type="AlphaFoldDB" id="A0AAD5QQ31"/>
<feature type="domain" description="Gamma-butyrobetaine hydroxylase-like N-terminal" evidence="3">
    <location>
        <begin position="30"/>
        <end position="111"/>
    </location>
</feature>
<evidence type="ECO:0000256" key="2">
    <source>
        <dbReference type="ARBA" id="ARBA00023004"/>
    </source>
</evidence>
<evidence type="ECO:0000313" key="5">
    <source>
        <dbReference type="Proteomes" id="UP001196413"/>
    </source>
</evidence>
<name>A0AAD5QQ31_PARTN</name>
<sequence length="135" mass="15615">MNLTNSLLKRILHRLQYRGITTKIISSQLIKLERKNDALEVLLERGGDTKALTIPLIWLRDHCRHPANYNETTHQRKSNATNLFECAEIDGMVSVKVADANKLSIQWMDGLLSEFDINDIMEHTELERPIVYLIM</sequence>
<reference evidence="4" key="1">
    <citation type="submission" date="2021-06" db="EMBL/GenBank/DDBJ databases">
        <title>Parelaphostrongylus tenuis whole genome reference sequence.</title>
        <authorList>
            <person name="Garwood T.J."/>
            <person name="Larsen P.A."/>
            <person name="Fountain-Jones N.M."/>
            <person name="Garbe J.R."/>
            <person name="Macchietto M.G."/>
            <person name="Kania S.A."/>
            <person name="Gerhold R.W."/>
            <person name="Richards J.E."/>
            <person name="Wolf T.M."/>
        </authorList>
    </citation>
    <scope>NUCLEOTIDE SEQUENCE</scope>
    <source>
        <strain evidence="4">MNPRO001-30</strain>
        <tissue evidence="4">Meninges</tissue>
    </source>
</reference>
<gene>
    <name evidence="4" type="ORF">KIN20_019195</name>
</gene>
<accession>A0AAD5QQ31</accession>
<dbReference type="Gene3D" id="3.30.2020.30">
    <property type="match status" value="1"/>
</dbReference>
<organism evidence="4 5">
    <name type="scientific">Parelaphostrongylus tenuis</name>
    <name type="common">Meningeal worm</name>
    <dbReference type="NCBI Taxonomy" id="148309"/>
    <lineage>
        <taxon>Eukaryota</taxon>
        <taxon>Metazoa</taxon>
        <taxon>Ecdysozoa</taxon>
        <taxon>Nematoda</taxon>
        <taxon>Chromadorea</taxon>
        <taxon>Rhabditida</taxon>
        <taxon>Rhabditina</taxon>
        <taxon>Rhabditomorpha</taxon>
        <taxon>Strongyloidea</taxon>
        <taxon>Metastrongylidae</taxon>
        <taxon>Parelaphostrongylus</taxon>
    </lineage>
</organism>
<evidence type="ECO:0000256" key="1">
    <source>
        <dbReference type="ARBA" id="ARBA00022723"/>
    </source>
</evidence>
<dbReference type="Pfam" id="PF06155">
    <property type="entry name" value="GBBH-like_N"/>
    <property type="match status" value="1"/>
</dbReference>
<dbReference type="GO" id="GO:0046872">
    <property type="term" value="F:metal ion binding"/>
    <property type="evidence" value="ECO:0007669"/>
    <property type="project" value="UniProtKB-KW"/>
</dbReference>
<dbReference type="Proteomes" id="UP001196413">
    <property type="component" value="Unassembled WGS sequence"/>
</dbReference>
<dbReference type="EMBL" id="JAHQIW010003833">
    <property type="protein sequence ID" value="KAJ1360268.1"/>
    <property type="molecule type" value="Genomic_DNA"/>
</dbReference>
<evidence type="ECO:0000259" key="3">
    <source>
        <dbReference type="Pfam" id="PF06155"/>
    </source>
</evidence>